<sequence length="451" mass="47633">MVPSPTAVRSLLRILIFGLNYAPELTGIGKYTGEMATWLAARGHAVRVVTAPPYYPAWRVSDEYQGRGYVTEGGGPAGDGVGEPLVFRCPLYVPAKATGLKRVLHLFSFAASAAPVVLREAILPRGGGAGPDVIWTVEPTFFGAPVALAAASLAQAPAWLHVQDFEVDAAFDLGLLPPNGSIHAGAVGMEGVFTRAFARVSSISIRMVERLLRKGVPAPHTVLFPNWVDVDQVQPSPEGSPNRFRSELGLGGKVVLLYSGNMGSKQGLELLPAVARALADDPSVHFLFCGDGAFRPTMESLVEGLDNVTLLPLQPLEALNDLLNCADIHLLPQRADAADLVMPSKLTGMLSSGRPAIVTAQIGTQVAAVVSGVSLGADVQTHDPCGVVVPAGDLAALVVAVRDLAADPARRARLGAAARRFAVEHMGKEKVLEQFERDLKAAVTEYREGAR</sequence>
<dbReference type="Proteomes" id="UP000006056">
    <property type="component" value="Chromosome"/>
</dbReference>
<evidence type="ECO:0000313" key="2">
    <source>
        <dbReference type="EMBL" id="AFL89428.1"/>
    </source>
</evidence>
<evidence type="ECO:0000259" key="1">
    <source>
        <dbReference type="Pfam" id="PF13579"/>
    </source>
</evidence>
<dbReference type="CDD" id="cd03794">
    <property type="entry name" value="GT4_WbuB-like"/>
    <property type="match status" value="1"/>
</dbReference>
<dbReference type="eggNOG" id="COG0438">
    <property type="taxonomic scope" value="Bacteria"/>
</dbReference>
<dbReference type="KEGG" id="trs:Terro_3209"/>
<dbReference type="PANTHER" id="PTHR45947">
    <property type="entry name" value="SULFOQUINOVOSYL TRANSFERASE SQD2"/>
    <property type="match status" value="1"/>
</dbReference>
<organism evidence="2 3">
    <name type="scientific">Terriglobus roseus (strain DSM 18391 / NRRL B-41598 / KBS 63)</name>
    <dbReference type="NCBI Taxonomy" id="926566"/>
    <lineage>
        <taxon>Bacteria</taxon>
        <taxon>Pseudomonadati</taxon>
        <taxon>Acidobacteriota</taxon>
        <taxon>Terriglobia</taxon>
        <taxon>Terriglobales</taxon>
        <taxon>Acidobacteriaceae</taxon>
        <taxon>Terriglobus</taxon>
    </lineage>
</organism>
<gene>
    <name evidence="2" type="ordered locus">Terro_3209</name>
</gene>
<reference evidence="2 3" key="1">
    <citation type="submission" date="2012-06" db="EMBL/GenBank/DDBJ databases">
        <title>Complete genome of Terriglobus roseus DSM 18391.</title>
        <authorList>
            <consortium name="US DOE Joint Genome Institute (JGI-PGF)"/>
            <person name="Lucas S."/>
            <person name="Copeland A."/>
            <person name="Lapidus A."/>
            <person name="Glavina del Rio T."/>
            <person name="Dalin E."/>
            <person name="Tice H."/>
            <person name="Bruce D."/>
            <person name="Goodwin L."/>
            <person name="Pitluck S."/>
            <person name="Peters L."/>
            <person name="Mikhailova N."/>
            <person name="Munk A.C.C."/>
            <person name="Kyrpides N."/>
            <person name="Mavromatis K."/>
            <person name="Ivanova N."/>
            <person name="Brettin T."/>
            <person name="Detter J.C."/>
            <person name="Han C."/>
            <person name="Larimer F."/>
            <person name="Land M."/>
            <person name="Hauser L."/>
            <person name="Markowitz V."/>
            <person name="Cheng J.-F."/>
            <person name="Hugenholtz P."/>
            <person name="Woyke T."/>
            <person name="Wu D."/>
            <person name="Brambilla E."/>
            <person name="Klenk H.-P."/>
            <person name="Eisen J.A."/>
        </authorList>
    </citation>
    <scope>NUCLEOTIDE SEQUENCE [LARGE SCALE GENOMIC DNA]</scope>
    <source>
        <strain evidence="3">DSM 18391 / NRRL B-41598 / KBS 63</strain>
    </source>
</reference>
<dbReference type="Pfam" id="PF13692">
    <property type="entry name" value="Glyco_trans_1_4"/>
    <property type="match status" value="1"/>
</dbReference>
<dbReference type="GO" id="GO:0016758">
    <property type="term" value="F:hexosyltransferase activity"/>
    <property type="evidence" value="ECO:0007669"/>
    <property type="project" value="TreeGrafter"/>
</dbReference>
<dbReference type="NCBIfam" id="NF007640">
    <property type="entry name" value="PRK10307.1"/>
    <property type="match status" value="1"/>
</dbReference>
<dbReference type="PANTHER" id="PTHR45947:SF3">
    <property type="entry name" value="SULFOQUINOVOSYL TRANSFERASE SQD2"/>
    <property type="match status" value="1"/>
</dbReference>
<dbReference type="SUPFAM" id="SSF53756">
    <property type="entry name" value="UDP-Glycosyltransferase/glycogen phosphorylase"/>
    <property type="match status" value="1"/>
</dbReference>
<dbReference type="Gene3D" id="3.40.50.2000">
    <property type="entry name" value="Glycogen Phosphorylase B"/>
    <property type="match status" value="2"/>
</dbReference>
<dbReference type="PATRIC" id="fig|926566.3.peg.3150"/>
<keyword evidence="2" id="KW-0808">Transferase</keyword>
<evidence type="ECO:0000313" key="3">
    <source>
        <dbReference type="Proteomes" id="UP000006056"/>
    </source>
</evidence>
<accession>I3ZJL0</accession>
<dbReference type="EMBL" id="CP003379">
    <property type="protein sequence ID" value="AFL89428.1"/>
    <property type="molecule type" value="Genomic_DNA"/>
</dbReference>
<dbReference type="HOGENOM" id="CLU_009583_11_5_0"/>
<dbReference type="STRING" id="926566.Terro_3209"/>
<feature type="domain" description="Glycosyltransferase subfamily 4-like N-terminal" evidence="1">
    <location>
        <begin position="26"/>
        <end position="227"/>
    </location>
</feature>
<name>I3ZJL0_TERRK</name>
<keyword evidence="3" id="KW-1185">Reference proteome</keyword>
<protein>
    <submittedName>
        <fullName evidence="2">Glycosyltransferase</fullName>
    </submittedName>
</protein>
<proteinExistence type="predicted"/>
<dbReference type="InterPro" id="IPR028098">
    <property type="entry name" value="Glyco_trans_4-like_N"/>
</dbReference>
<dbReference type="InterPro" id="IPR050194">
    <property type="entry name" value="Glycosyltransferase_grp1"/>
</dbReference>
<dbReference type="AlphaFoldDB" id="I3ZJL0"/>
<dbReference type="Pfam" id="PF13579">
    <property type="entry name" value="Glyco_trans_4_4"/>
    <property type="match status" value="1"/>
</dbReference>